<sequence>TAMASLEEELTCSVCRDVFSQALPLPCGHCFCPACIRDSWGQGKAGVRGHFTCAQCQEEHGVVVCDCCPLVGDGGQTGPAVAVKTCLRCEVSLCALHLQPHLDRPAFRTHLLVEPLGDLSHRRCPAHEEIFRYYCADERVYVCSDCLLEGGHAQHRVEGLKKVEKDLKVILQSLLQRAKEKLNEGEQILQEHQNTDHTRMGVALQGQVESLVQALKESTRKERQRVMERLQNDSIRVREDLGQTQDIHHFLASLLEETDPFLLLADLNCPLFTPEPVSLDLKYIVENIESKYREFITETLHCLTELKKELCEYSEALHFREKNSGGSPCACCVSD</sequence>
<accession>A0A3P8ZI16</accession>
<dbReference type="Proteomes" id="UP000265140">
    <property type="component" value="Chromosome 3"/>
</dbReference>
<dbReference type="Ensembl" id="ENSELUT00000014620.3">
    <property type="protein sequence ID" value="ENSELUP00000027962.2"/>
    <property type="gene ID" value="ENSELUG00000004366.3"/>
</dbReference>
<dbReference type="InterPro" id="IPR013083">
    <property type="entry name" value="Znf_RING/FYVE/PHD"/>
</dbReference>
<reference evidence="7" key="2">
    <citation type="submission" date="2020-02" db="EMBL/GenBank/DDBJ databases">
        <title>Esox lucius (northern pike) genome, fEsoLuc1, primary haplotype.</title>
        <authorList>
            <person name="Myers G."/>
            <person name="Karagic N."/>
            <person name="Meyer A."/>
            <person name="Pippel M."/>
            <person name="Reichard M."/>
            <person name="Winkler S."/>
            <person name="Tracey A."/>
            <person name="Sims Y."/>
            <person name="Howe K."/>
            <person name="Rhie A."/>
            <person name="Formenti G."/>
            <person name="Durbin R."/>
            <person name="Fedrigo O."/>
            <person name="Jarvis E.D."/>
        </authorList>
    </citation>
    <scope>NUCLEOTIDE SEQUENCE [LARGE SCALE GENOMIC DNA]</scope>
</reference>
<dbReference type="PROSITE" id="PS50089">
    <property type="entry name" value="ZF_RING_2"/>
    <property type="match status" value="1"/>
</dbReference>
<dbReference type="Gene3D" id="3.30.160.60">
    <property type="entry name" value="Classic Zinc Finger"/>
    <property type="match status" value="1"/>
</dbReference>
<keyword evidence="1" id="KW-0479">Metal-binding</keyword>
<reference evidence="7" key="4">
    <citation type="submission" date="2025-09" db="UniProtKB">
        <authorList>
            <consortium name="Ensembl"/>
        </authorList>
    </citation>
    <scope>IDENTIFICATION</scope>
</reference>
<evidence type="ECO:0000313" key="8">
    <source>
        <dbReference type="Proteomes" id="UP000265140"/>
    </source>
</evidence>
<evidence type="ECO:0000313" key="7">
    <source>
        <dbReference type="Ensembl" id="ENSELUP00000027962.2"/>
    </source>
</evidence>
<dbReference type="SMART" id="SM00184">
    <property type="entry name" value="RING"/>
    <property type="match status" value="1"/>
</dbReference>
<dbReference type="InParanoid" id="A0A3P8ZI16"/>
<reference evidence="8" key="1">
    <citation type="journal article" date="2014" name="PLoS ONE">
        <title>The genome and linkage map of the northern pike (Esox lucius): conserved synteny revealed between the salmonid sister group and the Neoteleostei.</title>
        <authorList>
            <person name="Rondeau E.B."/>
            <person name="Minkley D.R."/>
            <person name="Leong J.S."/>
            <person name="Messmer A.M."/>
            <person name="Jantzen J.R."/>
            <person name="von Schalburg K.R."/>
            <person name="Lemon C."/>
            <person name="Bird N.H."/>
            <person name="Koop B.F."/>
        </authorList>
    </citation>
    <scope>NUCLEOTIDE SEQUENCE</scope>
</reference>
<dbReference type="InterPro" id="IPR001841">
    <property type="entry name" value="Znf_RING"/>
</dbReference>
<feature type="domain" description="B box-type" evidence="6">
    <location>
        <begin position="119"/>
        <end position="160"/>
    </location>
</feature>
<dbReference type="GO" id="GO:0008270">
    <property type="term" value="F:zinc ion binding"/>
    <property type="evidence" value="ECO:0007669"/>
    <property type="project" value="UniProtKB-KW"/>
</dbReference>
<keyword evidence="8" id="KW-1185">Reference proteome</keyword>
<dbReference type="PROSITE" id="PS50119">
    <property type="entry name" value="ZF_BBOX"/>
    <property type="match status" value="1"/>
</dbReference>
<evidence type="ECO:0000256" key="4">
    <source>
        <dbReference type="PROSITE-ProRule" id="PRU00024"/>
    </source>
</evidence>
<feature type="domain" description="RING-type" evidence="5">
    <location>
        <begin position="12"/>
        <end position="57"/>
    </location>
</feature>
<evidence type="ECO:0000256" key="1">
    <source>
        <dbReference type="ARBA" id="ARBA00022723"/>
    </source>
</evidence>
<evidence type="ECO:0000256" key="3">
    <source>
        <dbReference type="ARBA" id="ARBA00022833"/>
    </source>
</evidence>
<dbReference type="InterPro" id="IPR027370">
    <property type="entry name" value="Znf-RING_euk"/>
</dbReference>
<dbReference type="PANTHER" id="PTHR25465:SF73">
    <property type="entry name" value="E3 UBIQUITIN_ISG15 LIGASE TRIM25 ISOFORM X1"/>
    <property type="match status" value="1"/>
</dbReference>
<proteinExistence type="predicted"/>
<name>A0A3P8ZI16_ESOLU</name>
<dbReference type="Bgee" id="ENSELUG00000004366">
    <property type="expression patterns" value="Expressed in camera-type eye"/>
</dbReference>
<dbReference type="AlphaFoldDB" id="A0A3P8ZI16"/>
<dbReference type="PROSITE" id="PS00518">
    <property type="entry name" value="ZF_RING_1"/>
    <property type="match status" value="1"/>
</dbReference>
<dbReference type="OMA" id="WEIFRYY"/>
<dbReference type="InterPro" id="IPR051051">
    <property type="entry name" value="E3_ubiq-ligase_TRIM/RNF"/>
</dbReference>
<dbReference type="InterPro" id="IPR000315">
    <property type="entry name" value="Znf_B-box"/>
</dbReference>
<dbReference type="PANTHER" id="PTHR25465">
    <property type="entry name" value="B-BOX DOMAIN CONTAINING"/>
    <property type="match status" value="1"/>
</dbReference>
<evidence type="ECO:0000256" key="2">
    <source>
        <dbReference type="ARBA" id="ARBA00022771"/>
    </source>
</evidence>
<protein>
    <submittedName>
        <fullName evidence="7">Uncharacterized protein</fullName>
    </submittedName>
</protein>
<dbReference type="Pfam" id="PF13445">
    <property type="entry name" value="zf-RING_UBOX"/>
    <property type="match status" value="1"/>
</dbReference>
<evidence type="ECO:0000259" key="5">
    <source>
        <dbReference type="PROSITE" id="PS50089"/>
    </source>
</evidence>
<dbReference type="SUPFAM" id="SSF57850">
    <property type="entry name" value="RING/U-box"/>
    <property type="match status" value="1"/>
</dbReference>
<evidence type="ECO:0000259" key="6">
    <source>
        <dbReference type="PROSITE" id="PS50119"/>
    </source>
</evidence>
<dbReference type="SUPFAM" id="SSF57845">
    <property type="entry name" value="B-box zinc-binding domain"/>
    <property type="match status" value="1"/>
</dbReference>
<dbReference type="Gene3D" id="3.30.40.10">
    <property type="entry name" value="Zinc/RING finger domain, C3HC4 (zinc finger)"/>
    <property type="match status" value="1"/>
</dbReference>
<dbReference type="Pfam" id="PF00643">
    <property type="entry name" value="zf-B_box"/>
    <property type="match status" value="1"/>
</dbReference>
<keyword evidence="3" id="KW-0862">Zinc</keyword>
<reference evidence="7" key="3">
    <citation type="submission" date="2025-08" db="UniProtKB">
        <authorList>
            <consortium name="Ensembl"/>
        </authorList>
    </citation>
    <scope>IDENTIFICATION</scope>
</reference>
<keyword evidence="2 4" id="KW-0863">Zinc-finger</keyword>
<organism evidence="7 8">
    <name type="scientific">Esox lucius</name>
    <name type="common">Northern pike</name>
    <dbReference type="NCBI Taxonomy" id="8010"/>
    <lineage>
        <taxon>Eukaryota</taxon>
        <taxon>Metazoa</taxon>
        <taxon>Chordata</taxon>
        <taxon>Craniata</taxon>
        <taxon>Vertebrata</taxon>
        <taxon>Euteleostomi</taxon>
        <taxon>Actinopterygii</taxon>
        <taxon>Neopterygii</taxon>
        <taxon>Teleostei</taxon>
        <taxon>Protacanthopterygii</taxon>
        <taxon>Esociformes</taxon>
        <taxon>Esocidae</taxon>
        <taxon>Esox</taxon>
    </lineage>
</organism>
<dbReference type="InterPro" id="IPR017907">
    <property type="entry name" value="Znf_RING_CS"/>
</dbReference>
<dbReference type="GeneTree" id="ENSGT00940000165001"/>